<dbReference type="Proteomes" id="UP000241462">
    <property type="component" value="Unassembled WGS sequence"/>
</dbReference>
<dbReference type="EMBL" id="KZ678814">
    <property type="protein sequence ID" value="PSR74955.1"/>
    <property type="molecule type" value="Genomic_DNA"/>
</dbReference>
<dbReference type="InParanoid" id="A0A2T2ZSB3"/>
<reference evidence="2 3" key="1">
    <citation type="journal article" date="2018" name="Mycol. Prog.">
        <title>Coniella lustricola, a new species from submerged detritus.</title>
        <authorList>
            <person name="Raudabaugh D.B."/>
            <person name="Iturriaga T."/>
            <person name="Carver A."/>
            <person name="Mondo S."/>
            <person name="Pangilinan J."/>
            <person name="Lipzen A."/>
            <person name="He G."/>
            <person name="Amirebrahimi M."/>
            <person name="Grigoriev I.V."/>
            <person name="Miller A.N."/>
        </authorList>
    </citation>
    <scope>NUCLEOTIDE SEQUENCE [LARGE SCALE GENOMIC DNA]</scope>
    <source>
        <strain evidence="2 3">B22-T-1</strain>
    </source>
</reference>
<organism evidence="2 3">
    <name type="scientific">Coniella lustricola</name>
    <dbReference type="NCBI Taxonomy" id="2025994"/>
    <lineage>
        <taxon>Eukaryota</taxon>
        <taxon>Fungi</taxon>
        <taxon>Dikarya</taxon>
        <taxon>Ascomycota</taxon>
        <taxon>Pezizomycotina</taxon>
        <taxon>Sordariomycetes</taxon>
        <taxon>Sordariomycetidae</taxon>
        <taxon>Diaporthales</taxon>
        <taxon>Schizoparmaceae</taxon>
        <taxon>Coniella</taxon>
    </lineage>
</organism>
<name>A0A2T2ZSB3_9PEZI</name>
<protein>
    <submittedName>
        <fullName evidence="2">Uncharacterized protein</fullName>
    </submittedName>
</protein>
<sequence>MRPIGQAASWPKPCGGPPPETESIKPAVVFFWVFFFFGASDRRPSRCFAPQTLWPRARAELAGSPTENPAEREIVHQAASPLEQPSELGDDGTRHGLEQGDRKTGPAEADIGLWLGPWQSWACVVQSRLHPPVDRQLVADEQLLGELMASIWAGSSWCSRDGGTLCQHKCPQGLSSLLLCCCAAVLLCCCTTHNTL</sequence>
<feature type="compositionally biased region" description="Basic and acidic residues" evidence="1">
    <location>
        <begin position="91"/>
        <end position="105"/>
    </location>
</feature>
<feature type="region of interest" description="Disordered" evidence="1">
    <location>
        <begin position="79"/>
        <end position="105"/>
    </location>
</feature>
<accession>A0A2T2ZSB3</accession>
<gene>
    <name evidence="2" type="ORF">BD289DRAFT_207196</name>
</gene>
<dbReference type="AlphaFoldDB" id="A0A2T2ZSB3"/>
<evidence type="ECO:0000313" key="2">
    <source>
        <dbReference type="EMBL" id="PSR74955.1"/>
    </source>
</evidence>
<keyword evidence="3" id="KW-1185">Reference proteome</keyword>
<proteinExistence type="predicted"/>
<evidence type="ECO:0000313" key="3">
    <source>
        <dbReference type="Proteomes" id="UP000241462"/>
    </source>
</evidence>
<evidence type="ECO:0000256" key="1">
    <source>
        <dbReference type="SAM" id="MobiDB-lite"/>
    </source>
</evidence>